<dbReference type="AlphaFoldDB" id="A0AAD8N0I8"/>
<dbReference type="PANTHER" id="PTHR10543">
    <property type="entry name" value="BETA-CAROTENE DIOXYGENASE"/>
    <property type="match status" value="1"/>
</dbReference>
<dbReference type="PANTHER" id="PTHR10543:SF142">
    <property type="entry name" value="OS06G0162550 PROTEIN"/>
    <property type="match status" value="1"/>
</dbReference>
<dbReference type="GO" id="GO:0009570">
    <property type="term" value="C:chloroplast stroma"/>
    <property type="evidence" value="ECO:0007669"/>
    <property type="project" value="TreeGrafter"/>
</dbReference>
<feature type="binding site" evidence="5">
    <location>
        <position position="64"/>
    </location>
    <ligand>
        <name>Fe cation</name>
        <dbReference type="ChEBI" id="CHEBI:24875"/>
        <note>catalytic</note>
    </ligand>
</feature>
<evidence type="ECO:0000256" key="1">
    <source>
        <dbReference type="ARBA" id="ARBA00006787"/>
    </source>
</evidence>
<protein>
    <recommendedName>
        <fullName evidence="8">Dioxygenase</fullName>
    </recommendedName>
</protein>
<keyword evidence="7" id="KW-1185">Reference proteome</keyword>
<dbReference type="Pfam" id="PF03055">
    <property type="entry name" value="RPE65"/>
    <property type="match status" value="1"/>
</dbReference>
<accession>A0AAD8N0I8</accession>
<evidence type="ECO:0000256" key="4">
    <source>
        <dbReference type="ARBA" id="ARBA00023004"/>
    </source>
</evidence>
<keyword evidence="3" id="KW-0223">Dioxygenase</keyword>
<evidence type="ECO:0000256" key="2">
    <source>
        <dbReference type="ARBA" id="ARBA00022723"/>
    </source>
</evidence>
<organism evidence="6 7">
    <name type="scientific">Heracleum sosnowskyi</name>
    <dbReference type="NCBI Taxonomy" id="360622"/>
    <lineage>
        <taxon>Eukaryota</taxon>
        <taxon>Viridiplantae</taxon>
        <taxon>Streptophyta</taxon>
        <taxon>Embryophyta</taxon>
        <taxon>Tracheophyta</taxon>
        <taxon>Spermatophyta</taxon>
        <taxon>Magnoliopsida</taxon>
        <taxon>eudicotyledons</taxon>
        <taxon>Gunneridae</taxon>
        <taxon>Pentapetalae</taxon>
        <taxon>asterids</taxon>
        <taxon>campanulids</taxon>
        <taxon>Apiales</taxon>
        <taxon>Apiaceae</taxon>
        <taxon>Apioideae</taxon>
        <taxon>apioid superclade</taxon>
        <taxon>Tordylieae</taxon>
        <taxon>Tordyliinae</taxon>
        <taxon>Heracleum</taxon>
    </lineage>
</organism>
<reference evidence="6" key="2">
    <citation type="submission" date="2023-05" db="EMBL/GenBank/DDBJ databases">
        <authorList>
            <person name="Schelkunov M.I."/>
        </authorList>
    </citation>
    <scope>NUCLEOTIDE SEQUENCE</scope>
    <source>
        <strain evidence="6">Hsosn_3</strain>
        <tissue evidence="6">Leaf</tissue>
    </source>
</reference>
<dbReference type="EMBL" id="JAUIZM010000003">
    <property type="protein sequence ID" value="KAK1391382.1"/>
    <property type="molecule type" value="Genomic_DNA"/>
</dbReference>
<keyword evidence="4 5" id="KW-0408">Iron</keyword>
<comment type="caution">
    <text evidence="6">The sequence shown here is derived from an EMBL/GenBank/DDBJ whole genome shotgun (WGS) entry which is preliminary data.</text>
</comment>
<gene>
    <name evidence="6" type="ORF">POM88_010438</name>
</gene>
<dbReference type="Proteomes" id="UP001237642">
    <property type="component" value="Unassembled WGS sequence"/>
</dbReference>
<dbReference type="GO" id="GO:0010436">
    <property type="term" value="F:carotenoid dioxygenase activity"/>
    <property type="evidence" value="ECO:0007669"/>
    <property type="project" value="TreeGrafter"/>
</dbReference>
<keyword evidence="3" id="KW-0560">Oxidoreductase</keyword>
<evidence type="ECO:0000313" key="6">
    <source>
        <dbReference type="EMBL" id="KAK1391382.1"/>
    </source>
</evidence>
<reference evidence="6" key="1">
    <citation type="submission" date="2023-02" db="EMBL/GenBank/DDBJ databases">
        <title>Genome of toxic invasive species Heracleum sosnowskyi carries increased number of genes despite the absence of recent whole-genome duplications.</title>
        <authorList>
            <person name="Schelkunov M."/>
            <person name="Shtratnikova V."/>
            <person name="Makarenko M."/>
            <person name="Klepikova A."/>
            <person name="Omelchenko D."/>
            <person name="Novikova G."/>
            <person name="Obukhova E."/>
            <person name="Bogdanov V."/>
            <person name="Penin A."/>
            <person name="Logacheva M."/>
        </authorList>
    </citation>
    <scope>NUCLEOTIDE SEQUENCE</scope>
    <source>
        <strain evidence="6">Hsosn_3</strain>
        <tissue evidence="6">Leaf</tissue>
    </source>
</reference>
<evidence type="ECO:0000256" key="3">
    <source>
        <dbReference type="ARBA" id="ARBA00022964"/>
    </source>
</evidence>
<proteinExistence type="inferred from homology"/>
<evidence type="ECO:0008006" key="8">
    <source>
        <dbReference type="Google" id="ProtNLM"/>
    </source>
</evidence>
<comment type="cofactor">
    <cofactor evidence="5">
        <name>Fe(2+)</name>
        <dbReference type="ChEBI" id="CHEBI:29033"/>
    </cofactor>
    <text evidence="5">Binds 1 Fe(2+) ion per subunit.</text>
</comment>
<evidence type="ECO:0000313" key="7">
    <source>
        <dbReference type="Proteomes" id="UP001237642"/>
    </source>
</evidence>
<dbReference type="InterPro" id="IPR004294">
    <property type="entry name" value="Carotenoid_Oase"/>
</dbReference>
<keyword evidence="2 5" id="KW-0479">Metal-binding</keyword>
<dbReference type="GO" id="GO:0046872">
    <property type="term" value="F:metal ion binding"/>
    <property type="evidence" value="ECO:0007669"/>
    <property type="project" value="UniProtKB-KW"/>
</dbReference>
<comment type="similarity">
    <text evidence="1">Belongs to the carotenoid oxygenase family.</text>
</comment>
<name>A0AAD8N0I8_9APIA</name>
<sequence length="193" mass="21540">MASLTGRYNVLLDFPLILDVNRLIQGGPLIKYEDNKYARIGVMPRYGDAKSIQWFDVQPSSSFHIVNCFEDGDKVVMWACRALGSIIPGPDLGLNRFEYFSNGNKFAYTQIVDTDASSAAGMAKYGGLGKLCFEETGEETNKDLIKTEYHAFPDRTIVIQFTGSGSQLHFCHRKTQRTSNMKTEDKCAVKSVA</sequence>
<evidence type="ECO:0000256" key="5">
    <source>
        <dbReference type="PIRSR" id="PIRSR604294-1"/>
    </source>
</evidence>
<dbReference type="GO" id="GO:0016121">
    <property type="term" value="P:carotene catabolic process"/>
    <property type="evidence" value="ECO:0007669"/>
    <property type="project" value="TreeGrafter"/>
</dbReference>